<organism evidence="1 2">
    <name type="scientific">Phytohabitans flavus</name>
    <dbReference type="NCBI Taxonomy" id="1076124"/>
    <lineage>
        <taxon>Bacteria</taxon>
        <taxon>Bacillati</taxon>
        <taxon>Actinomycetota</taxon>
        <taxon>Actinomycetes</taxon>
        <taxon>Micromonosporales</taxon>
        <taxon>Micromonosporaceae</taxon>
    </lineage>
</organism>
<sequence>MVNPTEPGPASTAATHLLTSALLEIRMMASSREVFIAGEQPDPESAFDTDAVARIHMLADTCHRLAGALATPDPAAREVALAESLSWQWSVALPEARRWMANRLAQLGPEYVPDQPEK</sequence>
<reference evidence="1 2" key="2">
    <citation type="submission" date="2020-03" db="EMBL/GenBank/DDBJ databases">
        <authorList>
            <person name="Ichikawa N."/>
            <person name="Kimura A."/>
            <person name="Kitahashi Y."/>
            <person name="Uohara A."/>
        </authorList>
    </citation>
    <scope>NUCLEOTIDE SEQUENCE [LARGE SCALE GENOMIC DNA]</scope>
    <source>
        <strain evidence="1 2">NBRC 107702</strain>
    </source>
</reference>
<reference evidence="1 2" key="1">
    <citation type="submission" date="2020-03" db="EMBL/GenBank/DDBJ databases">
        <title>Whole genome shotgun sequence of Phytohabitans flavus NBRC 107702.</title>
        <authorList>
            <person name="Komaki H."/>
            <person name="Tamura T."/>
        </authorList>
    </citation>
    <scope>NUCLEOTIDE SEQUENCE [LARGE SCALE GENOMIC DNA]</scope>
    <source>
        <strain evidence="1 2">NBRC 107702</strain>
    </source>
</reference>
<accession>A0A6F8XR13</accession>
<dbReference type="RefSeq" id="WP_173036342.1">
    <property type="nucleotide sequence ID" value="NZ_AP022870.1"/>
</dbReference>
<dbReference type="Proteomes" id="UP000502508">
    <property type="component" value="Chromosome"/>
</dbReference>
<dbReference type="EMBL" id="AP022870">
    <property type="protein sequence ID" value="BCB76247.1"/>
    <property type="molecule type" value="Genomic_DNA"/>
</dbReference>
<protein>
    <submittedName>
        <fullName evidence="1">Uncharacterized protein</fullName>
    </submittedName>
</protein>
<name>A0A6F8XR13_9ACTN</name>
<gene>
    <name evidence="1" type="ORF">Pflav_026570</name>
</gene>
<dbReference type="KEGG" id="pfla:Pflav_026570"/>
<evidence type="ECO:0000313" key="1">
    <source>
        <dbReference type="EMBL" id="BCB76247.1"/>
    </source>
</evidence>
<proteinExistence type="predicted"/>
<keyword evidence="2" id="KW-1185">Reference proteome</keyword>
<evidence type="ECO:0000313" key="2">
    <source>
        <dbReference type="Proteomes" id="UP000502508"/>
    </source>
</evidence>
<dbReference type="AlphaFoldDB" id="A0A6F8XR13"/>